<dbReference type="GO" id="GO:0030488">
    <property type="term" value="P:tRNA methylation"/>
    <property type="evidence" value="ECO:0007669"/>
    <property type="project" value="InterPro"/>
</dbReference>
<feature type="compositionally biased region" description="Polar residues" evidence="10">
    <location>
        <begin position="386"/>
        <end position="408"/>
    </location>
</feature>
<feature type="compositionally biased region" description="Basic and acidic residues" evidence="10">
    <location>
        <begin position="324"/>
        <end position="336"/>
    </location>
</feature>
<evidence type="ECO:0000256" key="6">
    <source>
        <dbReference type="ARBA" id="ARBA00022691"/>
    </source>
</evidence>
<evidence type="ECO:0000256" key="4">
    <source>
        <dbReference type="ARBA" id="ARBA00022603"/>
    </source>
</evidence>
<accession>A0A2N5UW80</accession>
<evidence type="ECO:0000256" key="10">
    <source>
        <dbReference type="SAM" id="MobiDB-lite"/>
    </source>
</evidence>
<evidence type="ECO:0000256" key="5">
    <source>
        <dbReference type="ARBA" id="ARBA00022679"/>
    </source>
</evidence>
<comment type="subcellular location">
    <subcellularLocation>
        <location evidence="1">Nucleus</location>
    </subcellularLocation>
</comment>
<evidence type="ECO:0000256" key="8">
    <source>
        <dbReference type="ARBA" id="ARBA00023242"/>
    </source>
</evidence>
<dbReference type="AlphaFoldDB" id="A0A2N5UW80"/>
<dbReference type="EC" id="2.1.1.220" evidence="2"/>
<keyword evidence="4" id="KW-0489">Methyltransferase</keyword>
<dbReference type="GO" id="GO:0160107">
    <property type="term" value="F:tRNA (adenine(58)-N1)-methyltransferase activity"/>
    <property type="evidence" value="ECO:0007669"/>
    <property type="project" value="UniProtKB-EC"/>
</dbReference>
<dbReference type="FunFam" id="3.40.50.150:FF:000247">
    <property type="entry name" value="tRNA (adenine(58)-N(1))-methyltransferase catalytic subunit TRM61"/>
    <property type="match status" value="1"/>
</dbReference>
<dbReference type="GO" id="GO:0005634">
    <property type="term" value="C:nucleus"/>
    <property type="evidence" value="ECO:0007669"/>
    <property type="project" value="UniProtKB-SubCell"/>
</dbReference>
<feature type="compositionally biased region" description="Basic and acidic residues" evidence="10">
    <location>
        <begin position="295"/>
        <end position="311"/>
    </location>
</feature>
<organism evidence="12 13">
    <name type="scientific">Puccinia coronata f. sp. avenae</name>
    <dbReference type="NCBI Taxonomy" id="200324"/>
    <lineage>
        <taxon>Eukaryota</taxon>
        <taxon>Fungi</taxon>
        <taxon>Dikarya</taxon>
        <taxon>Basidiomycota</taxon>
        <taxon>Pucciniomycotina</taxon>
        <taxon>Pucciniomycetes</taxon>
        <taxon>Pucciniales</taxon>
        <taxon>Pucciniaceae</taxon>
        <taxon>Puccinia</taxon>
    </lineage>
</organism>
<dbReference type="Proteomes" id="UP000235392">
    <property type="component" value="Unassembled WGS sequence"/>
</dbReference>
<feature type="region of interest" description="Disordered" evidence="10">
    <location>
        <begin position="295"/>
        <end position="369"/>
    </location>
</feature>
<evidence type="ECO:0000313" key="12">
    <source>
        <dbReference type="EMBL" id="PLW42002.1"/>
    </source>
</evidence>
<sequence length="452" mass="49520">MTDAGETNVPEANVPGVNPQEVDPHEANPSSIFDVRSATIQSGDTVIVYQSRDNLTAIVVVPGQQLNTRYGEFPHSDMIGVPFGSKCPSRKGNGFTYLLRPTPELWTLALPHRTQILYHPDISFVTSHLNIKPGSYVIEAGTGSGSFSHSIARTIGRDGKLFSYEFHEERYAKAAAEFQAHGLLSSVGGPIQLAHRNVIRDGFGDLAVKVDSVFLDLPAPWDALEESKRVMNRSQLSRICCFSPCIEQVQKTCQTLESLGFSDIIMFETLVRTHEPVSVAMPAVDDAVRRIKEVETKKQARRERQISESKQRRQTTQKAPSSKAESEEKSAKRLLEGADPAEEPEPKKSRDEACNGSADGPQPEEIPTIEAEDVEPVELRTDQALSQANTTDIKPNSINTASFDQSGAQPVDIEKAQSLNPCLLETSKPAGMSRGHTSFLTFAILLPLPKSS</sequence>
<dbReference type="FunFam" id="3.10.330.20:FF:000009">
    <property type="entry name" value="tRNA (adenine(58)-N(1))-methyltransferase catalytic subunit TRM61"/>
    <property type="match status" value="1"/>
</dbReference>
<comment type="caution">
    <text evidence="12">The sequence shown here is derived from an EMBL/GenBank/DDBJ whole genome shotgun (WGS) entry which is preliminary data.</text>
</comment>
<feature type="domain" description="tRNA (adenine(58)-N(1))-methyltransferase catalytic subunit TRM61 C-terminal" evidence="11">
    <location>
        <begin position="94"/>
        <end position="322"/>
    </location>
</feature>
<dbReference type="PANTHER" id="PTHR12133:SF2">
    <property type="entry name" value="TRNA (ADENINE(58)-N(1))-METHYLTRANSFERASE CATALYTIC SUBUNIT TRMT61A"/>
    <property type="match status" value="1"/>
</dbReference>
<keyword evidence="7" id="KW-0819">tRNA processing</keyword>
<dbReference type="SUPFAM" id="SSF53335">
    <property type="entry name" value="S-adenosyl-L-methionine-dependent methyltransferases"/>
    <property type="match status" value="1"/>
</dbReference>
<dbReference type="Gene3D" id="3.10.330.20">
    <property type="match status" value="1"/>
</dbReference>
<protein>
    <recommendedName>
        <fullName evidence="3">tRNA (adenine(58)-N(1))-methyltransferase catalytic subunit TRM61</fullName>
        <ecNumber evidence="2">2.1.1.220</ecNumber>
    </recommendedName>
    <alternativeName>
        <fullName evidence="9">tRNA(m1A58)-methyltransferase subunit TRM61</fullName>
    </alternativeName>
</protein>
<feature type="region of interest" description="Disordered" evidence="10">
    <location>
        <begin position="386"/>
        <end position="410"/>
    </location>
</feature>
<dbReference type="Gene3D" id="3.40.50.150">
    <property type="entry name" value="Vaccinia Virus protein VP39"/>
    <property type="match status" value="1"/>
</dbReference>
<dbReference type="GO" id="GO:0031515">
    <property type="term" value="C:tRNA (m1A) methyltransferase complex"/>
    <property type="evidence" value="ECO:0007669"/>
    <property type="project" value="InterPro"/>
</dbReference>
<gene>
    <name evidence="12" type="ORF">PCASD_10070</name>
</gene>
<evidence type="ECO:0000256" key="9">
    <source>
        <dbReference type="ARBA" id="ARBA00033309"/>
    </source>
</evidence>
<feature type="compositionally biased region" description="Basic and acidic residues" evidence="10">
    <location>
        <begin position="344"/>
        <end position="353"/>
    </location>
</feature>
<dbReference type="PROSITE" id="PS51620">
    <property type="entry name" value="SAM_TRM61"/>
    <property type="match status" value="1"/>
</dbReference>
<evidence type="ECO:0000256" key="3">
    <source>
        <dbReference type="ARBA" id="ARBA00015963"/>
    </source>
</evidence>
<feature type="region of interest" description="Disordered" evidence="10">
    <location>
        <begin position="1"/>
        <end position="29"/>
    </location>
</feature>
<proteinExistence type="predicted"/>
<dbReference type="InterPro" id="IPR049470">
    <property type="entry name" value="TRM61_C"/>
</dbReference>
<keyword evidence="5" id="KW-0808">Transferase</keyword>
<dbReference type="EMBL" id="PGCI01000083">
    <property type="protein sequence ID" value="PLW42002.1"/>
    <property type="molecule type" value="Genomic_DNA"/>
</dbReference>
<reference evidence="12 13" key="1">
    <citation type="submission" date="2017-11" db="EMBL/GenBank/DDBJ databases">
        <title>De novo assembly and phasing of dikaryotic genomes from two isolates of Puccinia coronata f. sp. avenae, the causal agent of oat crown rust.</title>
        <authorList>
            <person name="Miller M.E."/>
            <person name="Zhang Y."/>
            <person name="Omidvar V."/>
            <person name="Sperschneider J."/>
            <person name="Schwessinger B."/>
            <person name="Raley C."/>
            <person name="Palmer J.M."/>
            <person name="Garnica D."/>
            <person name="Upadhyaya N."/>
            <person name="Rathjen J."/>
            <person name="Taylor J.M."/>
            <person name="Park R.F."/>
            <person name="Dodds P.N."/>
            <person name="Hirsch C.D."/>
            <person name="Kianian S.F."/>
            <person name="Figueroa M."/>
        </authorList>
    </citation>
    <scope>NUCLEOTIDE SEQUENCE [LARGE SCALE GENOMIC DNA]</scope>
    <source>
        <strain evidence="12">12SD80</strain>
    </source>
</reference>
<name>A0A2N5UW80_9BASI</name>
<keyword evidence="6" id="KW-0949">S-adenosyl-L-methionine</keyword>
<evidence type="ECO:0000256" key="7">
    <source>
        <dbReference type="ARBA" id="ARBA00022694"/>
    </source>
</evidence>
<keyword evidence="8" id="KW-0539">Nucleus</keyword>
<dbReference type="PANTHER" id="PTHR12133">
    <property type="entry name" value="TRNA (ADENINE(58)-N(1))-METHYLTRANSFERASE"/>
    <property type="match status" value="1"/>
</dbReference>
<evidence type="ECO:0000313" key="13">
    <source>
        <dbReference type="Proteomes" id="UP000235392"/>
    </source>
</evidence>
<dbReference type="InterPro" id="IPR029063">
    <property type="entry name" value="SAM-dependent_MTases_sf"/>
</dbReference>
<dbReference type="InterPro" id="IPR014816">
    <property type="entry name" value="tRNA_MeTrfase_Gcd14"/>
</dbReference>
<evidence type="ECO:0000256" key="2">
    <source>
        <dbReference type="ARBA" id="ARBA00012796"/>
    </source>
</evidence>
<dbReference type="Pfam" id="PF08704">
    <property type="entry name" value="GCD14"/>
    <property type="match status" value="1"/>
</dbReference>
<evidence type="ECO:0000259" key="11">
    <source>
        <dbReference type="Pfam" id="PF08704"/>
    </source>
</evidence>
<evidence type="ECO:0000256" key="1">
    <source>
        <dbReference type="ARBA" id="ARBA00004123"/>
    </source>
</evidence>